<dbReference type="Pfam" id="PF14959">
    <property type="entry name" value="GSAP-16"/>
    <property type="match status" value="1"/>
</dbReference>
<dbReference type="GO" id="GO:1902004">
    <property type="term" value="P:positive regulation of amyloid-beta formation"/>
    <property type="evidence" value="ECO:0007669"/>
    <property type="project" value="TreeGrafter"/>
</dbReference>
<dbReference type="PANTHER" id="PTHR13630">
    <property type="entry name" value="GAMMA-SECRETASE-ACTIVATING PROTEIN"/>
    <property type="match status" value="1"/>
</dbReference>
<dbReference type="Proteomes" id="UP001152320">
    <property type="component" value="Chromosome 2"/>
</dbReference>
<accession>A0A9Q1CKJ0</accession>
<evidence type="ECO:0000313" key="4">
    <source>
        <dbReference type="Proteomes" id="UP001152320"/>
    </source>
</evidence>
<dbReference type="AlphaFoldDB" id="A0A9Q1CKJ0"/>
<dbReference type="PANTHER" id="PTHR13630:SF1">
    <property type="entry name" value="GAMMA-SECRETASE-ACTIVATING PROTEIN"/>
    <property type="match status" value="1"/>
</dbReference>
<sequence length="983" mass="112818">MNGEMLNRVDQHEKMMQLSCFVDLEDISQEVSDRGTELDLKVVGQEQSHDLILTWNDYLPFSTPKKLVTFVGSYHPSSKQFLKLFVFETQINIIQCSLSPDRCLIAYTTFTKETRGGSEYCYYSAYLAEIHNRVRTCIYSLNLEHTSLIRVQFLWPLRNFGDGDTVTKESRLLAFLHRKSIGLYKINLIRTGSGMVLSNLPVAEQVCGSFMWAQWDKLNQRLYLVVPRTKNSKTKNIFRCLEFTPGGAVPATPVMEMELPFPIKTHHHIERCCYDHDTISQTVSGNSLNMQVITHSQGVFCICYQHVSQTRQRHLKKTTSSPVLRSCMEQNTYSGTSASEPSSPTEPYTLPQETIKLLGANNECNSVTHVDVQYSILCVHKATLISGTIHQVPRQRAKGLRLFFGPQDGYIFVYYPGLVQHLINVTAEFTPCYHIALPKFQENISEENLGYISCERSTHNDGVCLYDVRNLKAFQYSLKKDKVCNTLQWCLSKPFLHFAILQARDSQLSKEIMSHLTQDPTDPGLTEYFVEFIIASTYAAIRKQVDDRDILQCFPFTSELNQQQLLQTQEGERIATFTARSCKYKVDITTETNQNTRKLSHSLGDTYLFRRLKSHLEMYKDVDVRDSQRYTTLPLKATVNKIKQENMPKVEQTHVTEPVSAPQTPNSTFKRATESFRKKLNRSSKKQKKTSSSVSPQAVQESQIVVENEKTEEEWLIDRIQQAHIDAIHKHLQEHVTYASSEKLLQIATAYCSCQVQQTEQLIKVLVRSSGLDEKIIPSVWDTSLTVSASVQEQHLFMLMERLHIAMETQCLQVPKEFPSQFVSLGFRCLEFTLFLQYLHNGVFELSKKFIAKLLNDLPDDDKFQRSRKLKVLWMLPTRKAFIESLKLWNHPEGNAILTRWHLEDIWSSESSRNLLKDQHPESPSAVVRFPPAVSLLKYTEDLGKCSQIPPEKNFCLTSHQIATAALFNSIQKCGEDLRGFTF</sequence>
<dbReference type="InterPro" id="IPR028010">
    <property type="entry name" value="GSAP_C_dom"/>
</dbReference>
<reference evidence="3" key="1">
    <citation type="submission" date="2021-10" db="EMBL/GenBank/DDBJ databases">
        <title>Tropical sea cucumber genome reveals ecological adaptation and Cuvierian tubules defense mechanism.</title>
        <authorList>
            <person name="Chen T."/>
        </authorList>
    </citation>
    <scope>NUCLEOTIDE SEQUENCE</scope>
    <source>
        <strain evidence="3">Nanhai2018</strain>
        <tissue evidence="3">Muscle</tissue>
    </source>
</reference>
<dbReference type="OrthoDB" id="9997853at2759"/>
<feature type="domain" description="Gamma-secretase-activating protein C-terminal" evidence="2">
    <location>
        <begin position="757"/>
        <end position="863"/>
    </location>
</feature>
<keyword evidence="4" id="KW-1185">Reference proteome</keyword>
<dbReference type="GO" id="GO:0005802">
    <property type="term" value="C:trans-Golgi network"/>
    <property type="evidence" value="ECO:0007669"/>
    <property type="project" value="TreeGrafter"/>
</dbReference>
<evidence type="ECO:0000259" key="2">
    <source>
        <dbReference type="Pfam" id="PF14959"/>
    </source>
</evidence>
<gene>
    <name evidence="3" type="ORF">HOLleu_05935</name>
</gene>
<evidence type="ECO:0000313" key="3">
    <source>
        <dbReference type="EMBL" id="KAJ8047047.1"/>
    </source>
</evidence>
<dbReference type="EMBL" id="JAIZAY010000002">
    <property type="protein sequence ID" value="KAJ8047047.1"/>
    <property type="molecule type" value="Genomic_DNA"/>
</dbReference>
<feature type="region of interest" description="Disordered" evidence="1">
    <location>
        <begin position="646"/>
        <end position="701"/>
    </location>
</feature>
<feature type="compositionally biased region" description="Basic residues" evidence="1">
    <location>
        <begin position="678"/>
        <end position="689"/>
    </location>
</feature>
<organism evidence="3 4">
    <name type="scientific">Holothuria leucospilota</name>
    <name type="common">Black long sea cucumber</name>
    <name type="synonym">Mertensiothuria leucospilota</name>
    <dbReference type="NCBI Taxonomy" id="206669"/>
    <lineage>
        <taxon>Eukaryota</taxon>
        <taxon>Metazoa</taxon>
        <taxon>Echinodermata</taxon>
        <taxon>Eleutherozoa</taxon>
        <taxon>Echinozoa</taxon>
        <taxon>Holothuroidea</taxon>
        <taxon>Aspidochirotacea</taxon>
        <taxon>Aspidochirotida</taxon>
        <taxon>Holothuriidae</taxon>
        <taxon>Holothuria</taxon>
    </lineage>
</organism>
<dbReference type="InterPro" id="IPR026172">
    <property type="entry name" value="GSAP_fam"/>
</dbReference>
<proteinExistence type="predicted"/>
<feature type="compositionally biased region" description="Polar residues" evidence="1">
    <location>
        <begin position="661"/>
        <end position="670"/>
    </location>
</feature>
<comment type="caution">
    <text evidence="3">The sequence shown here is derived from an EMBL/GenBank/DDBJ whole genome shotgun (WGS) entry which is preliminary data.</text>
</comment>
<protein>
    <submittedName>
        <fullName evidence="3">Protein pigeon</fullName>
    </submittedName>
</protein>
<evidence type="ECO:0000256" key="1">
    <source>
        <dbReference type="SAM" id="MobiDB-lite"/>
    </source>
</evidence>
<name>A0A9Q1CKJ0_HOLLE</name>